<dbReference type="AlphaFoldDB" id="A0A542DMZ4"/>
<comment type="caution">
    <text evidence="2">The sequence shown here is derived from an EMBL/GenBank/DDBJ whole genome shotgun (WGS) entry which is preliminary data.</text>
</comment>
<sequence length="75" mass="8059">MTAGLVLAAERSCTVMRRAVRPAGRAMGGRWPVRRSSGHPRTVSGITGANTRVVRVDADRDERAGRGYAEPVIGR</sequence>
<dbReference type="Proteomes" id="UP000320876">
    <property type="component" value="Unassembled WGS sequence"/>
</dbReference>
<evidence type="ECO:0000313" key="3">
    <source>
        <dbReference type="Proteomes" id="UP000320876"/>
    </source>
</evidence>
<proteinExistence type="predicted"/>
<reference evidence="2 3" key="1">
    <citation type="submission" date="2019-06" db="EMBL/GenBank/DDBJ databases">
        <title>Sequencing the genomes of 1000 actinobacteria strains.</title>
        <authorList>
            <person name="Klenk H.-P."/>
        </authorList>
    </citation>
    <scope>NUCLEOTIDE SEQUENCE [LARGE SCALE GENOMIC DNA]</scope>
    <source>
        <strain evidence="2 3">DSM 45679</strain>
    </source>
</reference>
<accession>A0A542DMZ4</accession>
<dbReference type="EMBL" id="VFML01000001">
    <property type="protein sequence ID" value="TQJ04471.1"/>
    <property type="molecule type" value="Genomic_DNA"/>
</dbReference>
<feature type="region of interest" description="Disordered" evidence="1">
    <location>
        <begin position="27"/>
        <end position="49"/>
    </location>
</feature>
<name>A0A542DMZ4_AMYCI</name>
<organism evidence="2 3">
    <name type="scientific">Amycolatopsis cihanbeyliensis</name>
    <dbReference type="NCBI Taxonomy" id="1128664"/>
    <lineage>
        <taxon>Bacteria</taxon>
        <taxon>Bacillati</taxon>
        <taxon>Actinomycetota</taxon>
        <taxon>Actinomycetes</taxon>
        <taxon>Pseudonocardiales</taxon>
        <taxon>Pseudonocardiaceae</taxon>
        <taxon>Amycolatopsis</taxon>
    </lineage>
</organism>
<keyword evidence="3" id="KW-1185">Reference proteome</keyword>
<protein>
    <submittedName>
        <fullName evidence="2">Uncharacterized protein</fullName>
    </submittedName>
</protein>
<gene>
    <name evidence="2" type="ORF">FB471_4267</name>
</gene>
<evidence type="ECO:0000256" key="1">
    <source>
        <dbReference type="SAM" id="MobiDB-lite"/>
    </source>
</evidence>
<evidence type="ECO:0000313" key="2">
    <source>
        <dbReference type="EMBL" id="TQJ04471.1"/>
    </source>
</evidence>